<evidence type="ECO:0008006" key="3">
    <source>
        <dbReference type="Google" id="ProtNLM"/>
    </source>
</evidence>
<dbReference type="EMBL" id="BSNJ01000001">
    <property type="protein sequence ID" value="GLQ19500.1"/>
    <property type="molecule type" value="Genomic_DNA"/>
</dbReference>
<accession>A0ABQ5UW44</accession>
<evidence type="ECO:0000313" key="1">
    <source>
        <dbReference type="EMBL" id="GLQ19500.1"/>
    </source>
</evidence>
<dbReference type="Pfam" id="PF05284">
    <property type="entry name" value="DUF736"/>
    <property type="match status" value="1"/>
</dbReference>
<reference evidence="1" key="1">
    <citation type="journal article" date="2014" name="Int. J. Syst. Evol. Microbiol.">
        <title>Complete genome of a new Firmicutes species belonging to the dominant human colonic microbiota ('Ruminococcus bicirculans') reveals two chromosomes and a selective capacity to utilize plant glucans.</title>
        <authorList>
            <consortium name="NISC Comparative Sequencing Program"/>
            <person name="Wegmann U."/>
            <person name="Louis P."/>
            <person name="Goesmann A."/>
            <person name="Henrissat B."/>
            <person name="Duncan S.H."/>
            <person name="Flint H.J."/>
        </authorList>
    </citation>
    <scope>NUCLEOTIDE SEQUENCE</scope>
    <source>
        <strain evidence="1">NBRC 108216</strain>
    </source>
</reference>
<keyword evidence="2" id="KW-1185">Reference proteome</keyword>
<dbReference type="Proteomes" id="UP001161390">
    <property type="component" value="Unassembled WGS sequence"/>
</dbReference>
<protein>
    <recommendedName>
        <fullName evidence="3">DUF736 domain-containing protein</fullName>
    </recommendedName>
</protein>
<dbReference type="RefSeq" id="WP_284369249.1">
    <property type="nucleotide sequence ID" value="NZ_BSNJ01000001.1"/>
</dbReference>
<name>A0ABQ5UW44_9PROT</name>
<proteinExistence type="predicted"/>
<organism evidence="1 2">
    <name type="scientific">Algimonas porphyrae</name>
    <dbReference type="NCBI Taxonomy" id="1128113"/>
    <lineage>
        <taxon>Bacteria</taxon>
        <taxon>Pseudomonadati</taxon>
        <taxon>Pseudomonadota</taxon>
        <taxon>Alphaproteobacteria</taxon>
        <taxon>Maricaulales</taxon>
        <taxon>Robiginitomaculaceae</taxon>
        <taxon>Algimonas</taxon>
    </lineage>
</organism>
<reference evidence="1" key="2">
    <citation type="submission" date="2023-01" db="EMBL/GenBank/DDBJ databases">
        <title>Draft genome sequence of Algimonas porphyrae strain NBRC 108216.</title>
        <authorList>
            <person name="Sun Q."/>
            <person name="Mori K."/>
        </authorList>
    </citation>
    <scope>NUCLEOTIDE SEQUENCE</scope>
    <source>
        <strain evidence="1">NBRC 108216</strain>
    </source>
</reference>
<evidence type="ECO:0000313" key="2">
    <source>
        <dbReference type="Proteomes" id="UP001161390"/>
    </source>
</evidence>
<gene>
    <name evidence="1" type="ORF">GCM10007854_04550</name>
</gene>
<comment type="caution">
    <text evidence="1">The sequence shown here is derived from an EMBL/GenBank/DDBJ whole genome shotgun (WGS) entry which is preliminary data.</text>
</comment>
<dbReference type="InterPro" id="IPR007948">
    <property type="entry name" value="DUF736"/>
</dbReference>
<sequence length="108" mass="11317">MANALGYITETDTGFEGTLAMLTLTTPIRIVENAAKDEGSRQPDFRVLAGGSSAPIGAGWTKTAKSSGRDYISLTLADPAIGPRKVYANIAPVKGEEGRHVILWNAAG</sequence>